<dbReference type="EMBL" id="QKYU01000016">
    <property type="protein sequence ID" value="PZW43096.1"/>
    <property type="molecule type" value="Genomic_DNA"/>
</dbReference>
<name>A0A2W7I882_9PROT</name>
<organism evidence="2 3">
    <name type="scientific">Humitalea rosea</name>
    <dbReference type="NCBI Taxonomy" id="990373"/>
    <lineage>
        <taxon>Bacteria</taxon>
        <taxon>Pseudomonadati</taxon>
        <taxon>Pseudomonadota</taxon>
        <taxon>Alphaproteobacteria</taxon>
        <taxon>Acetobacterales</taxon>
        <taxon>Roseomonadaceae</taxon>
        <taxon>Humitalea</taxon>
    </lineage>
</organism>
<dbReference type="InterPro" id="IPR024370">
    <property type="entry name" value="PBP_domain"/>
</dbReference>
<keyword evidence="3" id="KW-1185">Reference proteome</keyword>
<feature type="domain" description="PBP" evidence="1">
    <location>
        <begin position="4"/>
        <end position="217"/>
    </location>
</feature>
<dbReference type="Proteomes" id="UP000249688">
    <property type="component" value="Unassembled WGS sequence"/>
</dbReference>
<accession>A0A2W7I882</accession>
<dbReference type="Gene3D" id="3.40.190.10">
    <property type="entry name" value="Periplasmic binding protein-like II"/>
    <property type="match status" value="2"/>
</dbReference>
<proteinExistence type="predicted"/>
<dbReference type="SUPFAM" id="SSF53850">
    <property type="entry name" value="Periplasmic binding protein-like II"/>
    <property type="match status" value="1"/>
</dbReference>
<gene>
    <name evidence="2" type="ORF">C8P66_11616</name>
</gene>
<dbReference type="AlphaFoldDB" id="A0A2W7I882"/>
<evidence type="ECO:0000313" key="3">
    <source>
        <dbReference type="Proteomes" id="UP000249688"/>
    </source>
</evidence>
<dbReference type="Pfam" id="PF12849">
    <property type="entry name" value="PBP_like_2"/>
    <property type="match status" value="1"/>
</dbReference>
<sequence>MTYLAVAFTAKTGIGVRVIPSLGSSGGIRAAADGLVDIALSGRPLSAAETARGLRMAGAIRTPYVFATSHPAPPSMTPEAIVAAFQSPRMNWPDGSRIKVVLRPRAESDNQVMIALLPGMDAALDAARRRPELPTAATDQDNADMALDLGGSLIGATLTQMLMEHRDLRLIPINGVTPTAEALRSGAYPFAKDLHLVHFQVPSEPAVAFMRFMRSPEAIGLLNEAGCLPGAN</sequence>
<reference evidence="2 3" key="1">
    <citation type="submission" date="2018-06" db="EMBL/GenBank/DDBJ databases">
        <title>Genomic Encyclopedia of Archaeal and Bacterial Type Strains, Phase II (KMG-II): from individual species to whole genera.</title>
        <authorList>
            <person name="Goeker M."/>
        </authorList>
    </citation>
    <scope>NUCLEOTIDE SEQUENCE [LARGE SCALE GENOMIC DNA]</scope>
    <source>
        <strain evidence="2 3">DSM 24525</strain>
    </source>
</reference>
<comment type="caution">
    <text evidence="2">The sequence shown here is derived from an EMBL/GenBank/DDBJ whole genome shotgun (WGS) entry which is preliminary data.</text>
</comment>
<evidence type="ECO:0000313" key="2">
    <source>
        <dbReference type="EMBL" id="PZW43096.1"/>
    </source>
</evidence>
<evidence type="ECO:0000259" key="1">
    <source>
        <dbReference type="Pfam" id="PF12849"/>
    </source>
</evidence>
<protein>
    <submittedName>
        <fullName evidence="2">Phosphate ABC transporter substrate-binding protein (PhoT family)</fullName>
    </submittedName>
</protein>